<organism evidence="2 3">
    <name type="scientific">Mizuhopecten yessoensis</name>
    <name type="common">Japanese scallop</name>
    <name type="synonym">Patinopecten yessoensis</name>
    <dbReference type="NCBI Taxonomy" id="6573"/>
    <lineage>
        <taxon>Eukaryota</taxon>
        <taxon>Metazoa</taxon>
        <taxon>Spiralia</taxon>
        <taxon>Lophotrochozoa</taxon>
        <taxon>Mollusca</taxon>
        <taxon>Bivalvia</taxon>
        <taxon>Autobranchia</taxon>
        <taxon>Pteriomorphia</taxon>
        <taxon>Pectinida</taxon>
        <taxon>Pectinoidea</taxon>
        <taxon>Pectinidae</taxon>
        <taxon>Mizuhopecten</taxon>
    </lineage>
</organism>
<keyword evidence="1" id="KW-0472">Membrane</keyword>
<keyword evidence="1" id="KW-1133">Transmembrane helix</keyword>
<reference evidence="2 3" key="1">
    <citation type="journal article" date="2017" name="Nat. Ecol. Evol.">
        <title>Scallop genome provides insights into evolution of bilaterian karyotype and development.</title>
        <authorList>
            <person name="Wang S."/>
            <person name="Zhang J."/>
            <person name="Jiao W."/>
            <person name="Li J."/>
            <person name="Xun X."/>
            <person name="Sun Y."/>
            <person name="Guo X."/>
            <person name="Huan P."/>
            <person name="Dong B."/>
            <person name="Zhang L."/>
            <person name="Hu X."/>
            <person name="Sun X."/>
            <person name="Wang J."/>
            <person name="Zhao C."/>
            <person name="Wang Y."/>
            <person name="Wang D."/>
            <person name="Huang X."/>
            <person name="Wang R."/>
            <person name="Lv J."/>
            <person name="Li Y."/>
            <person name="Zhang Z."/>
            <person name="Liu B."/>
            <person name="Lu W."/>
            <person name="Hui Y."/>
            <person name="Liang J."/>
            <person name="Zhou Z."/>
            <person name="Hou R."/>
            <person name="Li X."/>
            <person name="Liu Y."/>
            <person name="Li H."/>
            <person name="Ning X."/>
            <person name="Lin Y."/>
            <person name="Zhao L."/>
            <person name="Xing Q."/>
            <person name="Dou J."/>
            <person name="Li Y."/>
            <person name="Mao J."/>
            <person name="Guo H."/>
            <person name="Dou H."/>
            <person name="Li T."/>
            <person name="Mu C."/>
            <person name="Jiang W."/>
            <person name="Fu Q."/>
            <person name="Fu X."/>
            <person name="Miao Y."/>
            <person name="Liu J."/>
            <person name="Yu Q."/>
            <person name="Li R."/>
            <person name="Liao H."/>
            <person name="Li X."/>
            <person name="Kong Y."/>
            <person name="Jiang Z."/>
            <person name="Chourrout D."/>
            <person name="Li R."/>
            <person name="Bao Z."/>
        </authorList>
    </citation>
    <scope>NUCLEOTIDE SEQUENCE [LARGE SCALE GENOMIC DNA]</scope>
    <source>
        <strain evidence="2 3">PY_sf001</strain>
    </source>
</reference>
<dbReference type="InterPro" id="IPR040035">
    <property type="entry name" value="TMEM180"/>
</dbReference>
<feature type="transmembrane region" description="Helical" evidence="1">
    <location>
        <begin position="324"/>
        <end position="347"/>
    </location>
</feature>
<accession>A0A210Q9D7</accession>
<sequence length="502" mass="56993">MTSLRCRLVGRVECYYGSMAFFQTIIHNIFLLYHVDLFVSVYKIDKMSFWVGETIFLIWNSLNDPLFGWLSDKQYLSRSNNHSEPPSSALEVVTNRLNALMYTGPLMAVSFVLFWFPWGYPGLQFAVCLCLYDGFLTMVDLHHSSLLADLAVSAKERTQLNTMSSFFSAIGSASVFFSYSVWSKENLSSFRIFCLCLAVFAFLGFFIAANLMKHERTRSLKKSFSYDDSWSSRSDSYDGPGQAVKPGIVTFVSQLSKQRNFIWFTLMNLIQVFHCHFNSNFFPLFLENLLGNSVSSSFGSFLIGISFLAPHVNNLFFLELCKRYGVYTVIQILFSIKLALSLFMFFMGPNNLWLLCLFIASNRVFTEGTCKLLNLVISDLVDEDYVLHNRKRAVSALIFGSTALLSKPGQTLAPLIGMWLLAMQTGHDIFQTSNKIVSLQLGDGEVGPSAHEQYRQGCFNLLVYIPILCAVVQIAVWSQFKLHGHRLRWVKSCRTGTDHSLI</sequence>
<dbReference type="SUPFAM" id="SSF103473">
    <property type="entry name" value="MFS general substrate transporter"/>
    <property type="match status" value="1"/>
</dbReference>
<dbReference type="PANTHER" id="PTHR28658:SF3">
    <property type="entry name" value="TRANSMEMBRANE PROTEIN 180"/>
    <property type="match status" value="1"/>
</dbReference>
<keyword evidence="3" id="KW-1185">Reference proteome</keyword>
<evidence type="ECO:0000313" key="2">
    <source>
        <dbReference type="EMBL" id="OWF45357.1"/>
    </source>
</evidence>
<name>A0A210Q9D7_MIZYE</name>
<evidence type="ECO:0000256" key="1">
    <source>
        <dbReference type="SAM" id="Phobius"/>
    </source>
</evidence>
<dbReference type="Gene3D" id="1.20.1250.20">
    <property type="entry name" value="MFS general substrate transporter like domains"/>
    <property type="match status" value="1"/>
</dbReference>
<protein>
    <submittedName>
        <fullName evidence="2">Transmembrane protein 180</fullName>
    </submittedName>
</protein>
<dbReference type="EMBL" id="NEDP02004518">
    <property type="protein sequence ID" value="OWF45357.1"/>
    <property type="molecule type" value="Genomic_DNA"/>
</dbReference>
<dbReference type="Pfam" id="PF13347">
    <property type="entry name" value="MFS_2"/>
    <property type="match status" value="1"/>
</dbReference>
<feature type="transmembrane region" description="Helical" evidence="1">
    <location>
        <begin position="20"/>
        <end position="39"/>
    </location>
</feature>
<evidence type="ECO:0000313" key="3">
    <source>
        <dbReference type="Proteomes" id="UP000242188"/>
    </source>
</evidence>
<feature type="transmembrane region" description="Helical" evidence="1">
    <location>
        <begin position="298"/>
        <end position="317"/>
    </location>
</feature>
<feature type="transmembrane region" description="Helical" evidence="1">
    <location>
        <begin position="188"/>
        <end position="212"/>
    </location>
</feature>
<dbReference type="PANTHER" id="PTHR28658">
    <property type="entry name" value="TRANSMEMBRANE PROTEIN 180"/>
    <property type="match status" value="1"/>
</dbReference>
<feature type="transmembrane region" description="Helical" evidence="1">
    <location>
        <begin position="261"/>
        <end position="286"/>
    </location>
</feature>
<dbReference type="CDD" id="cd17481">
    <property type="entry name" value="MFS_MFSD13A"/>
    <property type="match status" value="1"/>
</dbReference>
<dbReference type="OrthoDB" id="62987at2759"/>
<keyword evidence="1 2" id="KW-0812">Transmembrane</keyword>
<dbReference type="AlphaFoldDB" id="A0A210Q9D7"/>
<dbReference type="STRING" id="6573.A0A210Q9D7"/>
<feature type="transmembrane region" description="Helical" evidence="1">
    <location>
        <begin position="99"/>
        <end position="116"/>
    </location>
</feature>
<proteinExistence type="predicted"/>
<comment type="caution">
    <text evidence="2">The sequence shown here is derived from an EMBL/GenBank/DDBJ whole genome shotgun (WGS) entry which is preliminary data.</text>
</comment>
<dbReference type="InterPro" id="IPR036259">
    <property type="entry name" value="MFS_trans_sf"/>
</dbReference>
<dbReference type="Proteomes" id="UP000242188">
    <property type="component" value="Unassembled WGS sequence"/>
</dbReference>
<gene>
    <name evidence="2" type="ORF">KP79_PYT17169</name>
</gene>